<feature type="compositionally biased region" description="Polar residues" evidence="1">
    <location>
        <begin position="618"/>
        <end position="628"/>
    </location>
</feature>
<evidence type="ECO:0000313" key="4">
    <source>
        <dbReference type="Proteomes" id="UP001620645"/>
    </source>
</evidence>
<accession>A0ABD2KMW5</accession>
<feature type="region of interest" description="Disordered" evidence="1">
    <location>
        <begin position="672"/>
        <end position="692"/>
    </location>
</feature>
<feature type="domain" description="FERM" evidence="2">
    <location>
        <begin position="31"/>
        <end position="317"/>
    </location>
</feature>
<dbReference type="PANTHER" id="PTHR45858">
    <property type="entry name" value="FERM DOMAIN CONTAINING PROTEIN"/>
    <property type="match status" value="1"/>
</dbReference>
<feature type="region of interest" description="Disordered" evidence="1">
    <location>
        <begin position="562"/>
        <end position="591"/>
    </location>
</feature>
<sequence>MQKAVTSNIPRGVGCPPPPGMDPRKGKGKLMCIKVRMLDDSVGVFHLGHKAAGQALFEEVCRYLNLLESDYFGLEFIDSYGNRCWLDKDKSILRQIMVAQSDARFFFVVKFYTPNPAELEEEYTRYLFALQIRRDLSRGELICSNENTAALLVALIVQSECGDFSPLDYPDAGAYLAGTHFVPHQTPTFSQAVLEQHRRLIGMEPAEADFVLLETARRCDFYGLRLHPARDIEGTEVALAVAHMGIKVFHQMNCVTTFSWAKVRKLSFKRKRMMIKVHPDSFQFYKETIEFSFENRDDCKNFWKKCVEHHSFFRGRTQKQLIDYVREHRKRREPFQRPLRRGNAVPGGGTNSLGRAQFLVSDRTNNERAGGVMGNVQPNGRKRTDKGGNFMCTFPSLYQQKQTQQQNGRDSRKGRPKSAIVAAGDKRGQKDGNKMQPQKQQRQIDMHNSYHAGMAQQNELRNGTGQIGASNSLNDEAMALFHQHMDPMCMSMPNVLATDSFLGTSKMAAPSVSVADPSSNSSFLHSAHKSVSGENFHYAAELREDNQSEGSYRVGWLRASHRRAAPQRDDAGSSTASSQSDIVSASTAHSPVDPRVYQTTFTTKRVGNVIMKRVMNSNGTANDTSAAPTNAAAKYSAPRRPPLTSRSAVDGDESDSLASSSVAFSDYSLANTAPPASSFPDPPSAASASASAASSKGGAANAARFRCTPPPIVTQSQQQQQQQFISRNGTCQVLLPVHLRNEVPVPIDEPPPVNIVSRPGQHHQAIVVPIKTTSTIIRPVLLPSPASAMATNSMDKAGRANLSGVASSANSALFGIGTATVRPSSSSTASSTSTPTQSTTAQRRPIVLSAKASPSPPPPPPLLNIKSGGRTAQRVAVTPKNKQQMEDGEEREHNETEDEILLGGEVSLNGPTKLVENAIVKPKVPPKPDKNALIGVGQQQQKKRKEEINQNLVGPLESILKDVRSMNEALDVLESPTGNGGMARSTSSQKVGAAGTEMIEEGAGYQQNQQCVSVSYLFRSLPSLPFSPLIIHVSIFVPFPIASLSSAGPSRRRRLPDAISVESDDCPSVRTVHLFNNGDNRVPYTLTVRDLSGGVSQQQTTTSEVSREETQWYGGSGSATSARNGGFGRSRIATALEGCPKALSCVGGGQRHKSLELVHRKRLPPQGAFSSQDHSIAATSPEAGNVLEYVVAQRQRSASTDRNIGITAQQNANGGQSAEREKAQTVEKEAKGTAEENESQNLEEKCGDKMPTMEDEGGNSEKDESAAQQPQELLETDF</sequence>
<evidence type="ECO:0000256" key="1">
    <source>
        <dbReference type="SAM" id="MobiDB-lite"/>
    </source>
</evidence>
<dbReference type="CDD" id="cd14473">
    <property type="entry name" value="FERM_B-lobe"/>
    <property type="match status" value="1"/>
</dbReference>
<feature type="compositionally biased region" description="Polar residues" evidence="1">
    <location>
        <begin position="396"/>
        <end position="408"/>
    </location>
</feature>
<dbReference type="SMART" id="SM00295">
    <property type="entry name" value="B41"/>
    <property type="match status" value="1"/>
</dbReference>
<dbReference type="InterPro" id="IPR051835">
    <property type="entry name" value="RAC1-GEF"/>
</dbReference>
<dbReference type="Gene3D" id="2.30.29.30">
    <property type="entry name" value="Pleckstrin-homology domain (PH domain)/Phosphotyrosine-binding domain (PTB)"/>
    <property type="match status" value="1"/>
</dbReference>
<dbReference type="InterPro" id="IPR018980">
    <property type="entry name" value="FERM_PH-like_C"/>
</dbReference>
<dbReference type="Proteomes" id="UP001620645">
    <property type="component" value="Unassembled WGS sequence"/>
</dbReference>
<dbReference type="SUPFAM" id="SSF47031">
    <property type="entry name" value="Second domain of FERM"/>
    <property type="match status" value="1"/>
</dbReference>
<evidence type="ECO:0000259" key="2">
    <source>
        <dbReference type="PROSITE" id="PS50057"/>
    </source>
</evidence>
<comment type="caution">
    <text evidence="3">The sequence shown here is derived from an EMBL/GenBank/DDBJ whole genome shotgun (WGS) entry which is preliminary data.</text>
</comment>
<dbReference type="FunFam" id="2.30.29.30:FF:000002">
    <property type="entry name" value="Band 4.1-like protein 5 isoform 1"/>
    <property type="match status" value="1"/>
</dbReference>
<dbReference type="PRINTS" id="PR00935">
    <property type="entry name" value="BAND41"/>
</dbReference>
<dbReference type="Pfam" id="PF09380">
    <property type="entry name" value="FERM_C"/>
    <property type="match status" value="1"/>
</dbReference>
<dbReference type="InterPro" id="IPR019748">
    <property type="entry name" value="FERM_central"/>
</dbReference>
<dbReference type="Pfam" id="PF00373">
    <property type="entry name" value="FERM_M"/>
    <property type="match status" value="1"/>
</dbReference>
<feature type="compositionally biased region" description="Basic and acidic residues" evidence="1">
    <location>
        <begin position="424"/>
        <end position="433"/>
    </location>
</feature>
<dbReference type="InterPro" id="IPR019747">
    <property type="entry name" value="FERM_CS"/>
</dbReference>
<dbReference type="InterPro" id="IPR018979">
    <property type="entry name" value="FERM_N"/>
</dbReference>
<dbReference type="SUPFAM" id="SSF54236">
    <property type="entry name" value="Ubiquitin-like"/>
    <property type="match status" value="1"/>
</dbReference>
<dbReference type="PANTHER" id="PTHR45858:SF5">
    <property type="entry name" value="MOESIN_EZRIN_RADIXIN HOMOLOG 1"/>
    <property type="match status" value="1"/>
</dbReference>
<feature type="compositionally biased region" description="Polar residues" evidence="1">
    <location>
        <begin position="1094"/>
        <end position="1104"/>
    </location>
</feature>
<feature type="compositionally biased region" description="Polar residues" evidence="1">
    <location>
        <begin position="1197"/>
        <end position="1216"/>
    </location>
</feature>
<dbReference type="CDD" id="cd13193">
    <property type="entry name" value="FERM_C_FARP1-like"/>
    <property type="match status" value="1"/>
</dbReference>
<dbReference type="CDD" id="cd17098">
    <property type="entry name" value="FERM_F1_FARP1_like"/>
    <property type="match status" value="1"/>
</dbReference>
<dbReference type="PROSITE" id="PS00660">
    <property type="entry name" value="FERM_1"/>
    <property type="match status" value="1"/>
</dbReference>
<feature type="compositionally biased region" description="Basic and acidic residues" evidence="1">
    <location>
        <begin position="1242"/>
        <end position="1252"/>
    </location>
</feature>
<feature type="region of interest" description="Disordered" evidence="1">
    <location>
        <begin position="362"/>
        <end position="444"/>
    </location>
</feature>
<dbReference type="SMART" id="SM01196">
    <property type="entry name" value="FERM_C"/>
    <property type="match status" value="1"/>
</dbReference>
<dbReference type="InterPro" id="IPR000299">
    <property type="entry name" value="FERM_domain"/>
</dbReference>
<dbReference type="FunFam" id="3.10.20.90:FF:000040">
    <property type="entry name" value="FERM, RhoGEF and pleckstrin domain-containing protein"/>
    <property type="match status" value="1"/>
</dbReference>
<feature type="region of interest" description="Disordered" evidence="1">
    <location>
        <begin position="820"/>
        <end position="899"/>
    </location>
</feature>
<dbReference type="InterPro" id="IPR019749">
    <property type="entry name" value="Band_41_domain"/>
</dbReference>
<name>A0ABD2KMW5_HETSC</name>
<dbReference type="InterPro" id="IPR011993">
    <property type="entry name" value="PH-like_dom_sf"/>
</dbReference>
<dbReference type="FunFam" id="1.20.80.10:FF:000005">
    <property type="entry name" value="FERM, RhoGEF and pleckstrin domain-containing protein 1"/>
    <property type="match status" value="1"/>
</dbReference>
<protein>
    <recommendedName>
        <fullName evidence="2">FERM domain-containing protein</fullName>
    </recommendedName>
</protein>
<keyword evidence="4" id="KW-1185">Reference proteome</keyword>
<dbReference type="InterPro" id="IPR014352">
    <property type="entry name" value="FERM/acyl-CoA-bd_prot_sf"/>
</dbReference>
<feature type="compositionally biased region" description="Basic and acidic residues" evidence="1">
    <location>
        <begin position="1218"/>
        <end position="1234"/>
    </location>
</feature>
<feature type="region of interest" description="Disordered" evidence="1">
    <location>
        <begin position="1"/>
        <end position="22"/>
    </location>
</feature>
<dbReference type="InterPro" id="IPR035963">
    <property type="entry name" value="FERM_2"/>
</dbReference>
<dbReference type="InterPro" id="IPR029071">
    <property type="entry name" value="Ubiquitin-like_domsf"/>
</dbReference>
<reference evidence="3 4" key="1">
    <citation type="submission" date="2024-10" db="EMBL/GenBank/DDBJ databases">
        <authorList>
            <person name="Kim D."/>
        </authorList>
    </citation>
    <scope>NUCLEOTIDE SEQUENCE [LARGE SCALE GENOMIC DNA]</scope>
    <source>
        <strain evidence="3">Taebaek</strain>
    </source>
</reference>
<dbReference type="PROSITE" id="PS50057">
    <property type="entry name" value="FERM_3"/>
    <property type="match status" value="1"/>
</dbReference>
<feature type="region of interest" description="Disordered" evidence="1">
    <location>
        <begin position="1093"/>
        <end position="1125"/>
    </location>
</feature>
<proteinExistence type="predicted"/>
<dbReference type="Gene3D" id="3.10.20.90">
    <property type="entry name" value="Phosphatidylinositol 3-kinase Catalytic Subunit, Chain A, domain 1"/>
    <property type="match status" value="1"/>
</dbReference>
<dbReference type="InterPro" id="IPR041788">
    <property type="entry name" value="FARP1/FARP2/FRMD7_FERM_C"/>
</dbReference>
<feature type="compositionally biased region" description="Polar residues" evidence="1">
    <location>
        <begin position="572"/>
        <end position="589"/>
    </location>
</feature>
<organism evidence="3 4">
    <name type="scientific">Heterodera schachtii</name>
    <name type="common">Sugarbeet cyst nematode worm</name>
    <name type="synonym">Tylenchus schachtii</name>
    <dbReference type="NCBI Taxonomy" id="97005"/>
    <lineage>
        <taxon>Eukaryota</taxon>
        <taxon>Metazoa</taxon>
        <taxon>Ecdysozoa</taxon>
        <taxon>Nematoda</taxon>
        <taxon>Chromadorea</taxon>
        <taxon>Rhabditida</taxon>
        <taxon>Tylenchina</taxon>
        <taxon>Tylenchomorpha</taxon>
        <taxon>Tylenchoidea</taxon>
        <taxon>Heteroderidae</taxon>
        <taxon>Heteroderinae</taxon>
        <taxon>Heterodera</taxon>
    </lineage>
</organism>
<feature type="compositionally biased region" description="Low complexity" evidence="1">
    <location>
        <begin position="820"/>
        <end position="845"/>
    </location>
</feature>
<dbReference type="AlphaFoldDB" id="A0ABD2KMW5"/>
<feature type="region of interest" description="Disordered" evidence="1">
    <location>
        <begin position="1197"/>
        <end position="1278"/>
    </location>
</feature>
<dbReference type="SUPFAM" id="SSF50729">
    <property type="entry name" value="PH domain-like"/>
    <property type="match status" value="1"/>
</dbReference>
<gene>
    <name evidence="3" type="ORF">niasHS_000009</name>
</gene>
<evidence type="ECO:0000313" key="3">
    <source>
        <dbReference type="EMBL" id="KAL3104300.1"/>
    </source>
</evidence>
<dbReference type="EMBL" id="JBICCN010000005">
    <property type="protein sequence ID" value="KAL3104300.1"/>
    <property type="molecule type" value="Genomic_DNA"/>
</dbReference>
<feature type="region of interest" description="Disordered" evidence="1">
    <location>
        <begin position="618"/>
        <end position="656"/>
    </location>
</feature>
<dbReference type="Gene3D" id="1.20.80.10">
    <property type="match status" value="1"/>
</dbReference>
<dbReference type="Pfam" id="PF09379">
    <property type="entry name" value="FERM_N"/>
    <property type="match status" value="1"/>
</dbReference>